<organism evidence="2 3">
    <name type="scientific">Deinococcus oregonensis</name>
    <dbReference type="NCBI Taxonomy" id="1805970"/>
    <lineage>
        <taxon>Bacteria</taxon>
        <taxon>Thermotogati</taxon>
        <taxon>Deinococcota</taxon>
        <taxon>Deinococci</taxon>
        <taxon>Deinococcales</taxon>
        <taxon>Deinococcaceae</taxon>
        <taxon>Deinococcus</taxon>
    </lineage>
</organism>
<keyword evidence="1" id="KW-0732">Signal</keyword>
<proteinExistence type="predicted"/>
<feature type="chain" id="PRO_5045297016" evidence="1">
    <location>
        <begin position="22"/>
        <end position="221"/>
    </location>
</feature>
<evidence type="ECO:0000313" key="2">
    <source>
        <dbReference type="EMBL" id="MFB9991126.1"/>
    </source>
</evidence>
<reference evidence="2 3" key="1">
    <citation type="submission" date="2024-09" db="EMBL/GenBank/DDBJ databases">
        <authorList>
            <person name="Sun Q."/>
            <person name="Mori K."/>
        </authorList>
    </citation>
    <scope>NUCLEOTIDE SEQUENCE [LARGE SCALE GENOMIC DNA]</scope>
    <source>
        <strain evidence="2 3">JCM 13503</strain>
    </source>
</reference>
<gene>
    <name evidence="2" type="ORF">ACFFLM_03890</name>
</gene>
<dbReference type="InterPro" id="IPR001920">
    <property type="entry name" value="Asp/Glu_race"/>
</dbReference>
<dbReference type="Proteomes" id="UP001589733">
    <property type="component" value="Unassembled WGS sequence"/>
</dbReference>
<dbReference type="Gene3D" id="3.40.50.1860">
    <property type="match status" value="2"/>
</dbReference>
<protein>
    <submittedName>
        <fullName evidence="2">Aspartate/glutamate racemase family protein</fullName>
    </submittedName>
</protein>
<dbReference type="InterPro" id="IPR015942">
    <property type="entry name" value="Asp/Glu/hydantoin_racemase"/>
</dbReference>
<name>A0ABV6AUE2_9DEIO</name>
<dbReference type="Pfam" id="PF01177">
    <property type="entry name" value="Asp_Glu_race"/>
    <property type="match status" value="1"/>
</dbReference>
<feature type="signal peptide" evidence="1">
    <location>
        <begin position="1"/>
        <end position="21"/>
    </location>
</feature>
<keyword evidence="3" id="KW-1185">Reference proteome</keyword>
<dbReference type="EMBL" id="JBHLYR010000013">
    <property type="protein sequence ID" value="MFB9991126.1"/>
    <property type="molecule type" value="Genomic_DNA"/>
</dbReference>
<accession>A0ABV6AUE2</accession>
<dbReference type="RefSeq" id="WP_380005746.1">
    <property type="nucleotide sequence ID" value="NZ_JBHLYR010000013.1"/>
</dbReference>
<evidence type="ECO:0000256" key="1">
    <source>
        <dbReference type="SAM" id="SignalP"/>
    </source>
</evidence>
<dbReference type="SUPFAM" id="SSF53681">
    <property type="entry name" value="Aspartate/glutamate racemase"/>
    <property type="match status" value="1"/>
</dbReference>
<comment type="caution">
    <text evidence="2">The sequence shown here is derived from an EMBL/GenBank/DDBJ whole genome shotgun (WGS) entry which is preliminary data.</text>
</comment>
<evidence type="ECO:0000313" key="3">
    <source>
        <dbReference type="Proteomes" id="UP001589733"/>
    </source>
</evidence>
<sequence length="221" mass="23131">MKTLALIHTTPVTVAAMKALAAQLVEHQTAPQVRLINLLDDSLLPDVMAAGQPTAAVTERLKTFAEAAVNAGADAIMCCCSSVGEAVDALDPGLPVPFLRIDRPMAEQAVQLGERVGVMATVATTLEPTARLIERAAEQAGRPVQVERVLVAGAYDALMAGEPERHDELVTAALTGLTERADVVVLAQASMARLLPALGELRTPVLSSPSSGLTRALESLR</sequence>